<dbReference type="EMBL" id="CP042430">
    <property type="protein sequence ID" value="QEC46271.1"/>
    <property type="molecule type" value="Genomic_DNA"/>
</dbReference>
<dbReference type="AlphaFoldDB" id="A0A5B8TZW8"/>
<feature type="region of interest" description="Disordered" evidence="1">
    <location>
        <begin position="63"/>
        <end position="89"/>
    </location>
</feature>
<dbReference type="RefSeq" id="WP_146915293.1">
    <property type="nucleotide sequence ID" value="NZ_CP042430.1"/>
</dbReference>
<dbReference type="KEGG" id="bsol:FSW04_00885"/>
<reference evidence="2 3" key="1">
    <citation type="journal article" date="2018" name="J. Microbiol.">
        <title>Baekduia soli gen. nov., sp. nov., a novel bacterium isolated from the soil of Baekdu Mountain and proposal of a novel family name, Baekduiaceae fam. nov.</title>
        <authorList>
            <person name="An D.S."/>
            <person name="Siddiqi M.Z."/>
            <person name="Kim K.H."/>
            <person name="Yu H.S."/>
            <person name="Im W.T."/>
        </authorList>
    </citation>
    <scope>NUCLEOTIDE SEQUENCE [LARGE SCALE GENOMIC DNA]</scope>
    <source>
        <strain evidence="2 3">BR7-21</strain>
    </source>
</reference>
<protein>
    <submittedName>
        <fullName evidence="2">Uncharacterized protein</fullName>
    </submittedName>
</protein>
<sequence>MANLTIRRRQTPQQRALRAASKAGSAALTYAKARIAWLAGKKAARVAAPAVVVGTAAVVVKKRSGGHEEHDHAATNGSAPTPVSVAPAG</sequence>
<evidence type="ECO:0000313" key="3">
    <source>
        <dbReference type="Proteomes" id="UP000321805"/>
    </source>
</evidence>
<gene>
    <name evidence="2" type="ORF">FSW04_00885</name>
</gene>
<name>A0A5B8TZW8_9ACTN</name>
<evidence type="ECO:0000256" key="1">
    <source>
        <dbReference type="SAM" id="MobiDB-lite"/>
    </source>
</evidence>
<keyword evidence="3" id="KW-1185">Reference proteome</keyword>
<organism evidence="2 3">
    <name type="scientific">Baekduia soli</name>
    <dbReference type="NCBI Taxonomy" id="496014"/>
    <lineage>
        <taxon>Bacteria</taxon>
        <taxon>Bacillati</taxon>
        <taxon>Actinomycetota</taxon>
        <taxon>Thermoleophilia</taxon>
        <taxon>Solirubrobacterales</taxon>
        <taxon>Baekduiaceae</taxon>
        <taxon>Baekduia</taxon>
    </lineage>
</organism>
<proteinExistence type="predicted"/>
<accession>A0A5B8TZW8</accession>
<evidence type="ECO:0000313" key="2">
    <source>
        <dbReference type="EMBL" id="QEC46271.1"/>
    </source>
</evidence>
<dbReference type="Proteomes" id="UP000321805">
    <property type="component" value="Chromosome"/>
</dbReference>